<evidence type="ECO:0000313" key="2">
    <source>
        <dbReference type="Proteomes" id="UP000790377"/>
    </source>
</evidence>
<proteinExistence type="predicted"/>
<accession>A0ACB7ZZI6</accession>
<comment type="caution">
    <text evidence="1">The sequence shown here is derived from an EMBL/GenBank/DDBJ whole genome shotgun (WGS) entry which is preliminary data.</text>
</comment>
<keyword evidence="2" id="KW-1185">Reference proteome</keyword>
<protein>
    <submittedName>
        <fullName evidence="1">Uncharacterized protein</fullName>
    </submittedName>
</protein>
<dbReference type="Proteomes" id="UP000790377">
    <property type="component" value="Unassembled WGS sequence"/>
</dbReference>
<name>A0ACB7ZZI6_9AGAM</name>
<gene>
    <name evidence="1" type="ORF">BJ138DRAFT_1129857</name>
</gene>
<sequence>MDSTLPPCLTLESKVNISAIIGPVELGVAVAIFLFGCSIVQGYIYYSTFREDPWVFKVLVASVLALETGHIISINAYIWHITITTYGNPMGLAVFPAAADMAILFTGLISLAVQSFYVLRLTKFSDTRIFPAICAAISVLANTTCLVIAGKAFAMKNLVQFESEISRLITVSLVAKVLCDLAITIGMVYHLRKCRSGFPQTVYVVDRLIRWTLETGLLTGLNSILVLVFFLAMRENFIWVGLYSFLACSHANSLLASINSRVHISLKCLDEAYTMSSTSNVDNKSPSRPRISPIVIGITRTVERSRSDKLDAQFIIGSEEGNIEG</sequence>
<dbReference type="EMBL" id="MU268011">
    <property type="protein sequence ID" value="KAH7906495.1"/>
    <property type="molecule type" value="Genomic_DNA"/>
</dbReference>
<evidence type="ECO:0000313" key="1">
    <source>
        <dbReference type="EMBL" id="KAH7906495.1"/>
    </source>
</evidence>
<reference evidence="1" key="1">
    <citation type="journal article" date="2021" name="New Phytol.">
        <title>Evolutionary innovations through gain and loss of genes in the ectomycorrhizal Boletales.</title>
        <authorList>
            <person name="Wu G."/>
            <person name="Miyauchi S."/>
            <person name="Morin E."/>
            <person name="Kuo A."/>
            <person name="Drula E."/>
            <person name="Varga T."/>
            <person name="Kohler A."/>
            <person name="Feng B."/>
            <person name="Cao Y."/>
            <person name="Lipzen A."/>
            <person name="Daum C."/>
            <person name="Hundley H."/>
            <person name="Pangilinan J."/>
            <person name="Johnson J."/>
            <person name="Barry K."/>
            <person name="LaButti K."/>
            <person name="Ng V."/>
            <person name="Ahrendt S."/>
            <person name="Min B."/>
            <person name="Choi I.G."/>
            <person name="Park H."/>
            <person name="Plett J.M."/>
            <person name="Magnuson J."/>
            <person name="Spatafora J.W."/>
            <person name="Nagy L.G."/>
            <person name="Henrissat B."/>
            <person name="Grigoriev I.V."/>
            <person name="Yang Z.L."/>
            <person name="Xu J."/>
            <person name="Martin F.M."/>
        </authorList>
    </citation>
    <scope>NUCLEOTIDE SEQUENCE</scope>
    <source>
        <strain evidence="1">ATCC 28755</strain>
    </source>
</reference>
<organism evidence="1 2">
    <name type="scientific">Hygrophoropsis aurantiaca</name>
    <dbReference type="NCBI Taxonomy" id="72124"/>
    <lineage>
        <taxon>Eukaryota</taxon>
        <taxon>Fungi</taxon>
        <taxon>Dikarya</taxon>
        <taxon>Basidiomycota</taxon>
        <taxon>Agaricomycotina</taxon>
        <taxon>Agaricomycetes</taxon>
        <taxon>Agaricomycetidae</taxon>
        <taxon>Boletales</taxon>
        <taxon>Coniophorineae</taxon>
        <taxon>Hygrophoropsidaceae</taxon>
        <taxon>Hygrophoropsis</taxon>
    </lineage>
</organism>